<evidence type="ECO:0000313" key="4">
    <source>
        <dbReference type="Proteomes" id="UP000719412"/>
    </source>
</evidence>
<dbReference type="GO" id="GO:0003352">
    <property type="term" value="P:regulation of cilium movement"/>
    <property type="evidence" value="ECO:0007669"/>
    <property type="project" value="TreeGrafter"/>
</dbReference>
<dbReference type="PANTHER" id="PTHR21625">
    <property type="entry name" value="NYD-SP28 PROTEIN"/>
    <property type="match status" value="1"/>
</dbReference>
<protein>
    <submittedName>
        <fullName evidence="3">Uncharacterized protein</fullName>
    </submittedName>
</protein>
<reference evidence="3" key="2">
    <citation type="submission" date="2021-08" db="EMBL/GenBank/DDBJ databases">
        <authorList>
            <person name="Eriksson T."/>
        </authorList>
    </citation>
    <scope>NUCLEOTIDE SEQUENCE</scope>
    <source>
        <strain evidence="3">Stoneville</strain>
        <tissue evidence="3">Whole head</tissue>
    </source>
</reference>
<dbReference type="GO" id="GO:0005858">
    <property type="term" value="C:axonemal dynein complex"/>
    <property type="evidence" value="ECO:0007669"/>
    <property type="project" value="InterPro"/>
</dbReference>
<organism evidence="3 4">
    <name type="scientific">Tenebrio molitor</name>
    <name type="common">Yellow mealworm beetle</name>
    <dbReference type="NCBI Taxonomy" id="7067"/>
    <lineage>
        <taxon>Eukaryota</taxon>
        <taxon>Metazoa</taxon>
        <taxon>Ecdysozoa</taxon>
        <taxon>Arthropoda</taxon>
        <taxon>Hexapoda</taxon>
        <taxon>Insecta</taxon>
        <taxon>Pterygota</taxon>
        <taxon>Neoptera</taxon>
        <taxon>Endopterygota</taxon>
        <taxon>Coleoptera</taxon>
        <taxon>Polyphaga</taxon>
        <taxon>Cucujiformia</taxon>
        <taxon>Tenebrionidae</taxon>
        <taxon>Tenebrio</taxon>
    </lineage>
</organism>
<dbReference type="AlphaFoldDB" id="A0A8J6HUJ7"/>
<dbReference type="EMBL" id="JABDTM020003951">
    <property type="protein sequence ID" value="KAH0822166.1"/>
    <property type="molecule type" value="Genomic_DNA"/>
</dbReference>
<feature type="coiled-coil region" evidence="1">
    <location>
        <begin position="111"/>
        <end position="163"/>
    </location>
</feature>
<evidence type="ECO:0000256" key="2">
    <source>
        <dbReference type="SAM" id="MobiDB-lite"/>
    </source>
</evidence>
<proteinExistence type="predicted"/>
<dbReference type="GO" id="GO:0070286">
    <property type="term" value="P:axonemal dynein complex assembly"/>
    <property type="evidence" value="ECO:0007669"/>
    <property type="project" value="InterPro"/>
</dbReference>
<accession>A0A8J6HUJ7</accession>
<gene>
    <name evidence="3" type="ORF">GEV33_000625</name>
</gene>
<reference evidence="3" key="1">
    <citation type="journal article" date="2020" name="J Insects Food Feed">
        <title>The yellow mealworm (Tenebrio molitor) genome: a resource for the emerging insects as food and feed industry.</title>
        <authorList>
            <person name="Eriksson T."/>
            <person name="Andere A."/>
            <person name="Kelstrup H."/>
            <person name="Emery V."/>
            <person name="Picard C."/>
        </authorList>
    </citation>
    <scope>NUCLEOTIDE SEQUENCE</scope>
    <source>
        <strain evidence="3">Stoneville</strain>
        <tissue evidence="3">Whole head</tissue>
    </source>
</reference>
<dbReference type="Proteomes" id="UP000719412">
    <property type="component" value="Unassembled WGS sequence"/>
</dbReference>
<evidence type="ECO:0000256" key="1">
    <source>
        <dbReference type="SAM" id="Coils"/>
    </source>
</evidence>
<comment type="caution">
    <text evidence="3">The sequence shown here is derived from an EMBL/GenBank/DDBJ whole genome shotgun (WGS) entry which is preliminary data.</text>
</comment>
<dbReference type="InterPro" id="IPR039750">
    <property type="entry name" value="DRC1/DRC2"/>
</dbReference>
<keyword evidence="1" id="KW-0175">Coiled coil</keyword>
<sequence length="450" mass="52132">MVEEVILANRKHQVEVNNKKWEELSKKRDHEEKANSEQRSEDYWNFVQDMDNLNRDFQELYFGTTVQLENDCDELQRELERIKVEAIMNSEKLDYNYQILKKRETENIIIRSQQKRRINKLQDTINSQKKKNNEYYTQTMQEIEKLTAEVKKLCKNILEIEKQADHIAAVNNMKFKNIWDMNKARADNLFQRILDIDKILYEQQLGLLWKAPEPKVESKSEINSSTTGMSQTSSKLSSKQVQVQLPQQQSKMVDELTVETVETITNPTTDNENNLFYKRALNQVLNLLADKTGFLIEEQLNAILEPYLEYEKTLVKVDNVFTALKIEERSDIDLLFEYFLPYMFCPICSVAPEKIVVVGEDESLMGILEMDPSTYAELNISDSKTKANEAATAVAEMLKNIAGADHERGGTVIEFGPLSVILYDDNLKGECRGPDKIQDEVSVMILISIR</sequence>
<dbReference type="GO" id="GO:0060285">
    <property type="term" value="P:cilium-dependent cell motility"/>
    <property type="evidence" value="ECO:0007669"/>
    <property type="project" value="TreeGrafter"/>
</dbReference>
<dbReference type="PANTHER" id="PTHR21625:SF1">
    <property type="entry name" value="DYNEIN REGULATORY COMPLEX PROTEIN 1"/>
    <property type="match status" value="1"/>
</dbReference>
<feature type="region of interest" description="Disordered" evidence="2">
    <location>
        <begin position="218"/>
        <end position="237"/>
    </location>
</feature>
<keyword evidence="4" id="KW-1185">Reference proteome</keyword>
<evidence type="ECO:0000313" key="3">
    <source>
        <dbReference type="EMBL" id="KAH0822166.1"/>
    </source>
</evidence>
<name>A0A8J6HUJ7_TENMO</name>